<dbReference type="InterPro" id="IPR002586">
    <property type="entry name" value="CobQ/CobB/MinD/ParA_Nub-bd_dom"/>
</dbReference>
<dbReference type="Proteomes" id="UP001142810">
    <property type="component" value="Unassembled WGS sequence"/>
</dbReference>
<dbReference type="InterPro" id="IPR050678">
    <property type="entry name" value="DNA_Partitioning_ATPase"/>
</dbReference>
<evidence type="ECO:0000259" key="1">
    <source>
        <dbReference type="Pfam" id="PF01656"/>
    </source>
</evidence>
<comment type="caution">
    <text evidence="2">The sequence shown here is derived from an EMBL/GenBank/DDBJ whole genome shotgun (WGS) entry which is preliminary data.</text>
</comment>
<dbReference type="PANTHER" id="PTHR13696:SF96">
    <property type="entry name" value="COBQ_COBB_MIND_PARA NUCLEOTIDE BINDING DOMAIN-CONTAINING PROTEIN"/>
    <property type="match status" value="1"/>
</dbReference>
<dbReference type="Pfam" id="PF01656">
    <property type="entry name" value="CbiA"/>
    <property type="match status" value="1"/>
</dbReference>
<proteinExistence type="predicted"/>
<feature type="domain" description="CobQ/CobB/MinD/ParA nucleotide binding" evidence="1">
    <location>
        <begin position="3"/>
        <end position="147"/>
    </location>
</feature>
<gene>
    <name evidence="2" type="ORF">OPS25_00865</name>
</gene>
<accession>A0ABT3P2S3</accession>
<dbReference type="RefSeq" id="WP_265615754.1">
    <property type="nucleotide sequence ID" value="NZ_JAPFRD010000002.1"/>
</dbReference>
<dbReference type="PANTHER" id="PTHR13696">
    <property type="entry name" value="P-LOOP CONTAINING NUCLEOSIDE TRIPHOSPHATE HYDROLASE"/>
    <property type="match status" value="1"/>
</dbReference>
<evidence type="ECO:0000313" key="3">
    <source>
        <dbReference type="Proteomes" id="UP001142810"/>
    </source>
</evidence>
<reference evidence="2" key="1">
    <citation type="submission" date="2022-11" db="EMBL/GenBank/DDBJ databases">
        <title>Alteromonas sp. nov., isolated from sea water of the Qingdao.</title>
        <authorList>
            <person name="Wang Q."/>
        </authorList>
    </citation>
    <scope>NUCLEOTIDE SEQUENCE</scope>
    <source>
        <strain evidence="2">ASW11-7</strain>
    </source>
</reference>
<dbReference type="PIRSF" id="PIRSF009320">
    <property type="entry name" value="Nuc_binding_HP_1000"/>
    <property type="match status" value="1"/>
</dbReference>
<name>A0ABT3P2S3_9ALTE</name>
<dbReference type="InterPro" id="IPR027417">
    <property type="entry name" value="P-loop_NTPase"/>
</dbReference>
<dbReference type="SUPFAM" id="SSF52540">
    <property type="entry name" value="P-loop containing nucleoside triphosphate hydrolases"/>
    <property type="match status" value="1"/>
</dbReference>
<protein>
    <submittedName>
        <fullName evidence="2">AAA family ATPase</fullName>
    </submittedName>
</protein>
<organism evidence="2 3">
    <name type="scientific">Alteromonas aquimaris</name>
    <dbReference type="NCBI Taxonomy" id="2998417"/>
    <lineage>
        <taxon>Bacteria</taxon>
        <taxon>Pseudomonadati</taxon>
        <taxon>Pseudomonadota</taxon>
        <taxon>Gammaproteobacteria</taxon>
        <taxon>Alteromonadales</taxon>
        <taxon>Alteromonadaceae</taxon>
        <taxon>Alteromonas/Salinimonas group</taxon>
        <taxon>Alteromonas</taxon>
    </lineage>
</organism>
<dbReference type="EMBL" id="JAPFRD010000002">
    <property type="protein sequence ID" value="MCW8107053.1"/>
    <property type="molecule type" value="Genomic_DNA"/>
</dbReference>
<dbReference type="CDD" id="cd02042">
    <property type="entry name" value="ParAB_family"/>
    <property type="match status" value="1"/>
</dbReference>
<keyword evidence="3" id="KW-1185">Reference proteome</keyword>
<dbReference type="Gene3D" id="3.40.50.300">
    <property type="entry name" value="P-loop containing nucleotide triphosphate hydrolases"/>
    <property type="match status" value="1"/>
</dbReference>
<evidence type="ECO:0000313" key="2">
    <source>
        <dbReference type="EMBL" id="MCW8107053.1"/>
    </source>
</evidence>
<sequence>MIILVGGEKGGSGKSCLAQNIAVYLRTEKNANVLMVDCDPQRTTSDWIQERKADDNLPDINCIQLYGKIRNELISLNRHYDYIVIDCGGQDNLALRSSMSVADHVLIPLRPKRRDLKTVPHMEDIISTCRMVNPKMNAAFVITQCPSLPSLANRILEAKEVCRSFEVAVLNSVTFSRNMYDDSEESGRSVIESEPNGKAAIEIRSILDEMLARAKDNEYEFMQPAKVSAVS</sequence>